<dbReference type="AlphaFoldDB" id="A0A815UDL2"/>
<protein>
    <submittedName>
        <fullName evidence="1">Uncharacterized protein</fullName>
    </submittedName>
</protein>
<feature type="non-terminal residue" evidence="1">
    <location>
        <position position="1"/>
    </location>
</feature>
<evidence type="ECO:0000313" key="2">
    <source>
        <dbReference type="Proteomes" id="UP000663882"/>
    </source>
</evidence>
<sequence length="73" mass="8499">NLGLQQSFVDNSEVRRCLKTIGCLALIPEQYVILEFEKLQETSPDSLNSIRIIFLEIVLELIYICVLDFLDYF</sequence>
<gene>
    <name evidence="1" type="ORF">RFH988_LOCUS39240</name>
</gene>
<dbReference type="Proteomes" id="UP000663882">
    <property type="component" value="Unassembled WGS sequence"/>
</dbReference>
<accession>A0A815UDL2</accession>
<dbReference type="EMBL" id="CAJNOO010015393">
    <property type="protein sequence ID" value="CAF1518060.1"/>
    <property type="molecule type" value="Genomic_DNA"/>
</dbReference>
<organism evidence="1 2">
    <name type="scientific">Rotaria sordida</name>
    <dbReference type="NCBI Taxonomy" id="392033"/>
    <lineage>
        <taxon>Eukaryota</taxon>
        <taxon>Metazoa</taxon>
        <taxon>Spiralia</taxon>
        <taxon>Gnathifera</taxon>
        <taxon>Rotifera</taxon>
        <taxon>Eurotatoria</taxon>
        <taxon>Bdelloidea</taxon>
        <taxon>Philodinida</taxon>
        <taxon>Philodinidae</taxon>
        <taxon>Rotaria</taxon>
    </lineage>
</organism>
<reference evidence="1" key="1">
    <citation type="submission" date="2021-02" db="EMBL/GenBank/DDBJ databases">
        <authorList>
            <person name="Nowell W R."/>
        </authorList>
    </citation>
    <scope>NUCLEOTIDE SEQUENCE</scope>
</reference>
<name>A0A815UDL2_9BILA</name>
<comment type="caution">
    <text evidence="1">The sequence shown here is derived from an EMBL/GenBank/DDBJ whole genome shotgun (WGS) entry which is preliminary data.</text>
</comment>
<evidence type="ECO:0000313" key="1">
    <source>
        <dbReference type="EMBL" id="CAF1518060.1"/>
    </source>
</evidence>
<proteinExistence type="predicted"/>
<dbReference type="OrthoDB" id="10553215at2759"/>